<dbReference type="EMBL" id="CYSF01000002">
    <property type="protein sequence ID" value="CUH83142.1"/>
    <property type="molecule type" value="Genomic_DNA"/>
</dbReference>
<name>A0A0P1GMF5_9RHOB</name>
<accession>A0A0P1GMF5</accession>
<evidence type="ECO:0000313" key="2">
    <source>
        <dbReference type="Proteomes" id="UP000051681"/>
    </source>
</evidence>
<dbReference type="Gene3D" id="1.20.120.30">
    <property type="entry name" value="Aspartate receptor, ligand-binding domain"/>
    <property type="match status" value="1"/>
</dbReference>
<dbReference type="AlphaFoldDB" id="A0A0P1GMF5"/>
<protein>
    <submittedName>
        <fullName evidence="1">Uncharacterized protein</fullName>
    </submittedName>
</protein>
<dbReference type="RefSeq" id="WP_058317308.1">
    <property type="nucleotide sequence ID" value="NZ_CYSF01000002.1"/>
</dbReference>
<organism evidence="1 2">
    <name type="scientific">Thalassovita mediterranea</name>
    <dbReference type="NCBI Taxonomy" id="340021"/>
    <lineage>
        <taxon>Bacteria</taxon>
        <taxon>Pseudomonadati</taxon>
        <taxon>Pseudomonadota</taxon>
        <taxon>Alphaproteobacteria</taxon>
        <taxon>Rhodobacterales</taxon>
        <taxon>Roseobacteraceae</taxon>
        <taxon>Thalassovita</taxon>
    </lineage>
</organism>
<keyword evidence="2" id="KW-1185">Reference proteome</keyword>
<dbReference type="OrthoDB" id="7882990at2"/>
<sequence length="125" mass="13271">MTQMTVLNTAEIINNSIVAHYVLGHQLRAAAIDGNCSLPVRAYKNAEKCGLGKLISFLKDNAQMTTRAKEVDALHVDLHDAACGVAALIATGNFDAAIDELATGYYADAAAALTKALSHWKVEIS</sequence>
<gene>
    <name evidence="1" type="ORF">TM5383_00325</name>
</gene>
<dbReference type="Proteomes" id="UP000051681">
    <property type="component" value="Unassembled WGS sequence"/>
</dbReference>
<reference evidence="1 2" key="1">
    <citation type="submission" date="2015-09" db="EMBL/GenBank/DDBJ databases">
        <authorList>
            <consortium name="Swine Surveillance"/>
        </authorList>
    </citation>
    <scope>NUCLEOTIDE SEQUENCE [LARGE SCALE GENOMIC DNA]</scope>
    <source>
        <strain evidence="1 2">CECT 8383</strain>
    </source>
</reference>
<evidence type="ECO:0000313" key="1">
    <source>
        <dbReference type="EMBL" id="CUH83142.1"/>
    </source>
</evidence>
<proteinExistence type="predicted"/>